<dbReference type="Proteomes" id="UP001390339">
    <property type="component" value="Unassembled WGS sequence"/>
</dbReference>
<sequence>MRDQQARGKDSYGDPEKDKGPGSESFISQKQHDAARILNSPESLMNETLRTGDSVPAVRWEYQKILCGIPQEPVQSTSANSSKKSNRSHKKY</sequence>
<comment type="caution">
    <text evidence="2">The sequence shown here is derived from an EMBL/GenBank/DDBJ whole genome shotgun (WGS) entry which is preliminary data.</text>
</comment>
<name>A0ABR2IHX7_9PEZI</name>
<dbReference type="EMBL" id="JAPCWZ010000005">
    <property type="protein sequence ID" value="KAK8863176.1"/>
    <property type="molecule type" value="Genomic_DNA"/>
</dbReference>
<feature type="region of interest" description="Disordered" evidence="1">
    <location>
        <begin position="69"/>
        <end position="92"/>
    </location>
</feature>
<feature type="region of interest" description="Disordered" evidence="1">
    <location>
        <begin position="1"/>
        <end position="50"/>
    </location>
</feature>
<feature type="compositionally biased region" description="Polar residues" evidence="1">
    <location>
        <begin position="40"/>
        <end position="50"/>
    </location>
</feature>
<evidence type="ECO:0000256" key="1">
    <source>
        <dbReference type="SAM" id="MobiDB-lite"/>
    </source>
</evidence>
<protein>
    <submittedName>
        <fullName evidence="2">Uncharacterized protein</fullName>
    </submittedName>
</protein>
<reference evidence="2 3" key="1">
    <citation type="journal article" date="2024" name="IMA Fungus">
        <title>Apiospora arundinis, a panoply of carbohydrate-active enzymes and secondary metabolites.</title>
        <authorList>
            <person name="Sorensen T."/>
            <person name="Petersen C."/>
            <person name="Muurmann A.T."/>
            <person name="Christiansen J.V."/>
            <person name="Brundto M.L."/>
            <person name="Overgaard C.K."/>
            <person name="Boysen A.T."/>
            <person name="Wollenberg R.D."/>
            <person name="Larsen T.O."/>
            <person name="Sorensen J.L."/>
            <person name="Nielsen K.L."/>
            <person name="Sondergaard T.E."/>
        </authorList>
    </citation>
    <scope>NUCLEOTIDE SEQUENCE [LARGE SCALE GENOMIC DNA]</scope>
    <source>
        <strain evidence="2 3">AAU 773</strain>
    </source>
</reference>
<evidence type="ECO:0000313" key="2">
    <source>
        <dbReference type="EMBL" id="KAK8863176.1"/>
    </source>
</evidence>
<keyword evidence="3" id="KW-1185">Reference proteome</keyword>
<gene>
    <name evidence="2" type="ORF">PGQ11_009411</name>
</gene>
<organism evidence="2 3">
    <name type="scientific">Apiospora arundinis</name>
    <dbReference type="NCBI Taxonomy" id="335852"/>
    <lineage>
        <taxon>Eukaryota</taxon>
        <taxon>Fungi</taxon>
        <taxon>Dikarya</taxon>
        <taxon>Ascomycota</taxon>
        <taxon>Pezizomycotina</taxon>
        <taxon>Sordariomycetes</taxon>
        <taxon>Xylariomycetidae</taxon>
        <taxon>Amphisphaeriales</taxon>
        <taxon>Apiosporaceae</taxon>
        <taxon>Apiospora</taxon>
    </lineage>
</organism>
<feature type="compositionally biased region" description="Basic and acidic residues" evidence="1">
    <location>
        <begin position="1"/>
        <end position="21"/>
    </location>
</feature>
<proteinExistence type="predicted"/>
<evidence type="ECO:0000313" key="3">
    <source>
        <dbReference type="Proteomes" id="UP001390339"/>
    </source>
</evidence>
<accession>A0ABR2IHX7</accession>